<dbReference type="InterPro" id="IPR050738">
    <property type="entry name" value="Sulfatase"/>
</dbReference>
<gene>
    <name evidence="4" type="ORF">EGH23_16410</name>
</gene>
<organism evidence="4 5">
    <name type="scientific">Haloarcula nitratireducens</name>
    <dbReference type="NCBI Taxonomy" id="2487749"/>
    <lineage>
        <taxon>Archaea</taxon>
        <taxon>Methanobacteriati</taxon>
        <taxon>Methanobacteriota</taxon>
        <taxon>Stenosarchaea group</taxon>
        <taxon>Halobacteria</taxon>
        <taxon>Halobacteriales</taxon>
        <taxon>Haloarculaceae</taxon>
        <taxon>Haloarcula</taxon>
    </lineage>
</organism>
<feature type="domain" description="Sulfatase N-terminal" evidence="3">
    <location>
        <begin position="9"/>
        <end position="368"/>
    </location>
</feature>
<accession>A0AAW4PDX3</accession>
<dbReference type="PANTHER" id="PTHR42693:SF53">
    <property type="entry name" value="ENDO-4-O-SULFATASE"/>
    <property type="match status" value="1"/>
</dbReference>
<keyword evidence="2 4" id="KW-0378">Hydrolase</keyword>
<sequence length="486" mass="55321">MPRHHTPDNVLLLLTDQERYDVTAPTGPPVDTAALDRLCADGVRFTHAYTPISICSSARASLLTGRYPHNHGLLNNVHERDAIQTDLSTSIPTFGTLLREAGYNNSYVGKWHVGRDATPADFGFDYLGASDAHDEHLEAGLRSHREERGVDPDDVELEDAIYNRHGDGEEALISARTPLPVEATRPYYIAERTIDRLEGAAGEDAPFFHRSDFLGPHHPYVVPEPYASKYNPEDIERWPSYQETFAGKPQVQENYLEYRGVDHLTWDEWAEAVSMYFGFVDLIDDQIGRILDAVEEHGLRDDLLVVHASDHGDFTGNHRQFNKGPLMYEDTYRIPLMMRGPGVEAGRECDALVSLMDLMPTFLDAADVEEPDGVDARSLWPLLDDSANGRREAIFAEYHGDEMGLYSQRMVRTQRYKYVFNAPDVDELYDLERDPHELQNLVDHPEYEAERDRLRGLLDEWMTETDDPIQKWTSRHLESDAADRPP</sequence>
<evidence type="ECO:0000256" key="1">
    <source>
        <dbReference type="ARBA" id="ARBA00008779"/>
    </source>
</evidence>
<evidence type="ECO:0000256" key="2">
    <source>
        <dbReference type="ARBA" id="ARBA00022801"/>
    </source>
</evidence>
<name>A0AAW4PDX3_9EURY</name>
<dbReference type="EMBL" id="RKLT01000007">
    <property type="protein sequence ID" value="MBX0296466.1"/>
    <property type="molecule type" value="Genomic_DNA"/>
</dbReference>
<dbReference type="Gene3D" id="3.40.720.10">
    <property type="entry name" value="Alkaline Phosphatase, subunit A"/>
    <property type="match status" value="1"/>
</dbReference>
<keyword evidence="5" id="KW-1185">Reference proteome</keyword>
<dbReference type="Pfam" id="PF00884">
    <property type="entry name" value="Sulfatase"/>
    <property type="match status" value="1"/>
</dbReference>
<dbReference type="Proteomes" id="UP001430455">
    <property type="component" value="Unassembled WGS sequence"/>
</dbReference>
<evidence type="ECO:0000313" key="4">
    <source>
        <dbReference type="EMBL" id="MBX0296466.1"/>
    </source>
</evidence>
<evidence type="ECO:0000313" key="5">
    <source>
        <dbReference type="Proteomes" id="UP001430455"/>
    </source>
</evidence>
<dbReference type="InterPro" id="IPR000917">
    <property type="entry name" value="Sulfatase_N"/>
</dbReference>
<proteinExistence type="inferred from homology"/>
<reference evidence="4 5" key="1">
    <citation type="submission" date="2021-06" db="EMBL/GenBank/DDBJ databases">
        <title>Halomicroarcula sp. a new haloarchaeum isolated from saline soil.</title>
        <authorList>
            <person name="Duran-Viseras A."/>
            <person name="Sanchez-Porro C."/>
            <person name="Ventosa A."/>
        </authorList>
    </citation>
    <scope>NUCLEOTIDE SEQUENCE [LARGE SCALE GENOMIC DNA]</scope>
    <source>
        <strain evidence="4 5">F27</strain>
    </source>
</reference>
<comment type="caution">
    <text evidence="4">The sequence shown here is derived from an EMBL/GenBank/DDBJ whole genome shotgun (WGS) entry which is preliminary data.</text>
</comment>
<comment type="similarity">
    <text evidence="1">Belongs to the sulfatase family.</text>
</comment>
<protein>
    <submittedName>
        <fullName evidence="4">Sulfatase-like hydrolase/transferase</fullName>
    </submittedName>
</protein>
<dbReference type="InterPro" id="IPR017850">
    <property type="entry name" value="Alkaline_phosphatase_core_sf"/>
</dbReference>
<evidence type="ECO:0000259" key="3">
    <source>
        <dbReference type="Pfam" id="PF00884"/>
    </source>
</evidence>
<dbReference type="PANTHER" id="PTHR42693">
    <property type="entry name" value="ARYLSULFATASE FAMILY MEMBER"/>
    <property type="match status" value="1"/>
</dbReference>
<dbReference type="SUPFAM" id="SSF53649">
    <property type="entry name" value="Alkaline phosphatase-like"/>
    <property type="match status" value="1"/>
</dbReference>
<dbReference type="GO" id="GO:0004065">
    <property type="term" value="F:arylsulfatase activity"/>
    <property type="evidence" value="ECO:0007669"/>
    <property type="project" value="TreeGrafter"/>
</dbReference>
<dbReference type="AlphaFoldDB" id="A0AAW4PDX3"/>
<dbReference type="RefSeq" id="WP_220581071.1">
    <property type="nucleotide sequence ID" value="NZ_RKLT01000007.1"/>
</dbReference>
<dbReference type="CDD" id="cd16033">
    <property type="entry name" value="sulfatase_like"/>
    <property type="match status" value="1"/>
</dbReference>